<dbReference type="Gene3D" id="2.30.29.80">
    <property type="match status" value="1"/>
</dbReference>
<dbReference type="Proteomes" id="UP000245618">
    <property type="component" value="Unassembled WGS sequence"/>
</dbReference>
<gene>
    <name evidence="1" type="ORF">DB891_14245</name>
</gene>
<evidence type="ECO:0000313" key="1">
    <source>
        <dbReference type="EMBL" id="PWA07661.1"/>
    </source>
</evidence>
<accession>A0A2U1JR81</accession>
<dbReference type="RefSeq" id="WP_116764251.1">
    <property type="nucleotide sequence ID" value="NZ_QCZH01000020.1"/>
</dbReference>
<dbReference type="AlphaFoldDB" id="A0A2U1JR81"/>
<organism evidence="1 2">
    <name type="scientific">Flavobacterium laiguense</name>
    <dbReference type="NCBI Taxonomy" id="2169409"/>
    <lineage>
        <taxon>Bacteria</taxon>
        <taxon>Pseudomonadati</taxon>
        <taxon>Bacteroidota</taxon>
        <taxon>Flavobacteriia</taxon>
        <taxon>Flavobacteriales</taxon>
        <taxon>Flavobacteriaceae</taxon>
        <taxon>Flavobacterium</taxon>
    </lineage>
</organism>
<protein>
    <submittedName>
        <fullName evidence="1">DUF1508 domain-containing protein</fullName>
    </submittedName>
</protein>
<dbReference type="EMBL" id="QCZH01000020">
    <property type="protein sequence ID" value="PWA07661.1"/>
    <property type="molecule type" value="Genomic_DNA"/>
</dbReference>
<comment type="caution">
    <text evidence="1">The sequence shown here is derived from an EMBL/GenBank/DDBJ whole genome shotgun (WGS) entry which is preliminary data.</text>
</comment>
<dbReference type="SUPFAM" id="SSF160113">
    <property type="entry name" value="YegP-like"/>
    <property type="match status" value="2"/>
</dbReference>
<name>A0A2U1JR81_9FLAO</name>
<evidence type="ECO:0000313" key="2">
    <source>
        <dbReference type="Proteomes" id="UP000245618"/>
    </source>
</evidence>
<keyword evidence="2" id="KW-1185">Reference proteome</keyword>
<proteinExistence type="predicted"/>
<sequence>MGAFVISKRFDDQYKFVFTSRKGKVIFTSLRYELKFECEEGVEYFKNNIDLATFYKFKSAGGKYFFKLFLDGAPFAISRKYTTELRVQKGIDEIIKYASVSEMLDFSDNDLIFID</sequence>
<dbReference type="InterPro" id="IPR036913">
    <property type="entry name" value="YegP-like_sf"/>
</dbReference>
<reference evidence="1 2" key="1">
    <citation type="submission" date="2018-04" db="EMBL/GenBank/DDBJ databases">
        <title>Flavobacterium sp. nov., isolated from glacier ice.</title>
        <authorList>
            <person name="Liu Q."/>
            <person name="Xin Y.-H."/>
        </authorList>
    </citation>
    <scope>NUCLEOTIDE SEQUENCE [LARGE SCALE GENOMIC DNA]</scope>
    <source>
        <strain evidence="1 2">LB2P30</strain>
    </source>
</reference>
<dbReference type="OrthoDB" id="1439045at2"/>